<dbReference type="Proteomes" id="UP000479710">
    <property type="component" value="Unassembled WGS sequence"/>
</dbReference>
<organism evidence="1 2">
    <name type="scientific">Oryza meyeriana var. granulata</name>
    <dbReference type="NCBI Taxonomy" id="110450"/>
    <lineage>
        <taxon>Eukaryota</taxon>
        <taxon>Viridiplantae</taxon>
        <taxon>Streptophyta</taxon>
        <taxon>Embryophyta</taxon>
        <taxon>Tracheophyta</taxon>
        <taxon>Spermatophyta</taxon>
        <taxon>Magnoliopsida</taxon>
        <taxon>Liliopsida</taxon>
        <taxon>Poales</taxon>
        <taxon>Poaceae</taxon>
        <taxon>BOP clade</taxon>
        <taxon>Oryzoideae</taxon>
        <taxon>Oryzeae</taxon>
        <taxon>Oryzinae</taxon>
        <taxon>Oryza</taxon>
        <taxon>Oryza meyeriana</taxon>
    </lineage>
</organism>
<evidence type="ECO:0000313" key="2">
    <source>
        <dbReference type="Proteomes" id="UP000479710"/>
    </source>
</evidence>
<proteinExistence type="predicted"/>
<comment type="caution">
    <text evidence="1">The sequence shown here is derived from an EMBL/GenBank/DDBJ whole genome shotgun (WGS) entry which is preliminary data.</text>
</comment>
<dbReference type="EMBL" id="SPHZ02000010">
    <property type="protein sequence ID" value="KAF0894923.1"/>
    <property type="molecule type" value="Genomic_DNA"/>
</dbReference>
<evidence type="ECO:0000313" key="1">
    <source>
        <dbReference type="EMBL" id="KAF0894923.1"/>
    </source>
</evidence>
<protein>
    <submittedName>
        <fullName evidence="1">Uncharacterized protein</fullName>
    </submittedName>
</protein>
<dbReference type="AlphaFoldDB" id="A0A6G1C5U7"/>
<sequence>MANPSWKSNTIVPFYFQIFQMRMWLKFIKNQVIIVLQHIKMCIISSFHVIKGILLKDHKIVIFI</sequence>
<name>A0A6G1C5U7_9ORYZ</name>
<keyword evidence="2" id="KW-1185">Reference proteome</keyword>
<accession>A0A6G1C5U7</accession>
<reference evidence="1 2" key="1">
    <citation type="submission" date="2019-11" db="EMBL/GenBank/DDBJ databases">
        <title>Whole genome sequence of Oryza granulata.</title>
        <authorList>
            <person name="Li W."/>
        </authorList>
    </citation>
    <scope>NUCLEOTIDE SEQUENCE [LARGE SCALE GENOMIC DNA]</scope>
    <source>
        <strain evidence="2">cv. Menghai</strain>
        <tissue evidence="1">Leaf</tissue>
    </source>
</reference>
<gene>
    <name evidence="1" type="ORF">E2562_004923</name>
</gene>